<gene>
    <name evidence="6" type="ORF">SAMN02745121_02350</name>
</gene>
<dbReference type="SMART" id="SM00421">
    <property type="entry name" value="HTH_LUXR"/>
    <property type="match status" value="1"/>
</dbReference>
<evidence type="ECO:0000256" key="3">
    <source>
        <dbReference type="ARBA" id="ARBA00023163"/>
    </source>
</evidence>
<organism evidence="6 7">
    <name type="scientific">Nannocystis exedens</name>
    <dbReference type="NCBI Taxonomy" id="54"/>
    <lineage>
        <taxon>Bacteria</taxon>
        <taxon>Pseudomonadati</taxon>
        <taxon>Myxococcota</taxon>
        <taxon>Polyangia</taxon>
        <taxon>Nannocystales</taxon>
        <taxon>Nannocystaceae</taxon>
        <taxon>Nannocystis</taxon>
    </lineage>
</organism>
<dbReference type="PANTHER" id="PTHR44688:SF16">
    <property type="entry name" value="DNA-BINDING TRANSCRIPTIONAL ACTIVATOR DEVR_DOSR"/>
    <property type="match status" value="1"/>
</dbReference>
<dbReference type="SUPFAM" id="SSF46894">
    <property type="entry name" value="C-terminal effector domain of the bipartite response regulators"/>
    <property type="match status" value="1"/>
</dbReference>
<evidence type="ECO:0000313" key="6">
    <source>
        <dbReference type="EMBL" id="SFD94425.1"/>
    </source>
</evidence>
<protein>
    <submittedName>
        <fullName evidence="6">Regulatory protein, luxR family</fullName>
    </submittedName>
</protein>
<dbReference type="GO" id="GO:0003677">
    <property type="term" value="F:DNA binding"/>
    <property type="evidence" value="ECO:0007669"/>
    <property type="project" value="UniProtKB-KW"/>
</dbReference>
<dbReference type="RefSeq" id="WP_096326107.1">
    <property type="nucleotide sequence ID" value="NZ_FOMX01000006.1"/>
</dbReference>
<dbReference type="EMBL" id="FOMX01000006">
    <property type="protein sequence ID" value="SFD94425.1"/>
    <property type="molecule type" value="Genomic_DNA"/>
</dbReference>
<dbReference type="PRINTS" id="PR00038">
    <property type="entry name" value="HTHLUXR"/>
</dbReference>
<dbReference type="PROSITE" id="PS50043">
    <property type="entry name" value="HTH_LUXR_2"/>
    <property type="match status" value="1"/>
</dbReference>
<evidence type="ECO:0000259" key="5">
    <source>
        <dbReference type="PROSITE" id="PS50043"/>
    </source>
</evidence>
<dbReference type="PANTHER" id="PTHR44688">
    <property type="entry name" value="DNA-BINDING TRANSCRIPTIONAL ACTIVATOR DEVR_DOSR"/>
    <property type="match status" value="1"/>
</dbReference>
<dbReference type="InterPro" id="IPR016032">
    <property type="entry name" value="Sig_transdc_resp-reg_C-effctor"/>
</dbReference>
<name>A0A1I1WGU3_9BACT</name>
<dbReference type="InterPro" id="IPR000792">
    <property type="entry name" value="Tscrpt_reg_LuxR_C"/>
</dbReference>
<dbReference type="GO" id="GO:0006355">
    <property type="term" value="P:regulation of DNA-templated transcription"/>
    <property type="evidence" value="ECO:0007669"/>
    <property type="project" value="InterPro"/>
</dbReference>
<keyword evidence="1" id="KW-0805">Transcription regulation</keyword>
<keyword evidence="2" id="KW-0238">DNA-binding</keyword>
<dbReference type="STRING" id="54.SAMN02745121_02350"/>
<dbReference type="Pfam" id="PF00196">
    <property type="entry name" value="GerE"/>
    <property type="match status" value="1"/>
</dbReference>
<sequence length="283" mass="31105">MNHGSVRIERIERVLRVIAEARECQPAERRSHLVRGLLQVIGGRFATVLNISDFRAGGLGRPCDVLIAGLDEPLERLFAVYRAQGVGMNPALARLMENRPLEQAHVRVAPRRQLVDDAVWYRTPFVAEQLRAADTDDGICAVRYGASAGHVRGFAVVRGWGERPFEPEDAALVHVFTAAADGLLDDEAPVPPRPQRPLTPREARVLELLLGGQTEKQFAEHLGLSIHTIHQYTKAVFRAFGVSGRAELMAKFIPAGCAAGESVRQARGGGRRPRSRPRPDAVQ</sequence>
<dbReference type="Proteomes" id="UP000199400">
    <property type="component" value="Unassembled WGS sequence"/>
</dbReference>
<dbReference type="InterPro" id="IPR036388">
    <property type="entry name" value="WH-like_DNA-bd_sf"/>
</dbReference>
<feature type="region of interest" description="Disordered" evidence="4">
    <location>
        <begin position="262"/>
        <end position="283"/>
    </location>
</feature>
<keyword evidence="3" id="KW-0804">Transcription</keyword>
<evidence type="ECO:0000256" key="4">
    <source>
        <dbReference type="SAM" id="MobiDB-lite"/>
    </source>
</evidence>
<evidence type="ECO:0000256" key="1">
    <source>
        <dbReference type="ARBA" id="ARBA00023015"/>
    </source>
</evidence>
<reference evidence="7" key="1">
    <citation type="submission" date="2016-10" db="EMBL/GenBank/DDBJ databases">
        <authorList>
            <person name="Varghese N."/>
            <person name="Submissions S."/>
        </authorList>
    </citation>
    <scope>NUCLEOTIDE SEQUENCE [LARGE SCALE GENOMIC DNA]</scope>
    <source>
        <strain evidence="7">ATCC 25963</strain>
    </source>
</reference>
<accession>A0A1I1WGU3</accession>
<dbReference type="Gene3D" id="1.10.10.10">
    <property type="entry name" value="Winged helix-like DNA-binding domain superfamily/Winged helix DNA-binding domain"/>
    <property type="match status" value="1"/>
</dbReference>
<evidence type="ECO:0000313" key="7">
    <source>
        <dbReference type="Proteomes" id="UP000199400"/>
    </source>
</evidence>
<dbReference type="OrthoDB" id="5498357at2"/>
<evidence type="ECO:0000256" key="2">
    <source>
        <dbReference type="ARBA" id="ARBA00023125"/>
    </source>
</evidence>
<dbReference type="AlphaFoldDB" id="A0A1I1WGU3"/>
<feature type="domain" description="HTH luxR-type" evidence="5">
    <location>
        <begin position="191"/>
        <end position="256"/>
    </location>
</feature>
<keyword evidence="7" id="KW-1185">Reference proteome</keyword>
<proteinExistence type="predicted"/>